<evidence type="ECO:0000313" key="4">
    <source>
        <dbReference type="EMBL" id="CAF4342860.1"/>
    </source>
</evidence>
<evidence type="ECO:0000259" key="1">
    <source>
        <dbReference type="PROSITE" id="PS50097"/>
    </source>
</evidence>
<feature type="domain" description="BTB" evidence="1">
    <location>
        <begin position="79"/>
        <end position="145"/>
    </location>
</feature>
<dbReference type="InterPro" id="IPR011333">
    <property type="entry name" value="SKP1/BTB/POZ_sf"/>
</dbReference>
<dbReference type="SUPFAM" id="SSF54695">
    <property type="entry name" value="POZ domain"/>
    <property type="match status" value="1"/>
</dbReference>
<dbReference type="GO" id="GO:0000981">
    <property type="term" value="F:DNA-binding transcription factor activity, RNA polymerase II-specific"/>
    <property type="evidence" value="ECO:0007669"/>
    <property type="project" value="TreeGrafter"/>
</dbReference>
<dbReference type="Proteomes" id="UP000677228">
    <property type="component" value="Unassembled WGS sequence"/>
</dbReference>
<name>A0A815SZ78_9BILA</name>
<dbReference type="Gene3D" id="3.30.710.10">
    <property type="entry name" value="Potassium Channel Kv1.1, Chain A"/>
    <property type="match status" value="1"/>
</dbReference>
<dbReference type="EMBL" id="CAJOBC010087482">
    <property type="protein sequence ID" value="CAF4357210.1"/>
    <property type="molecule type" value="Genomic_DNA"/>
</dbReference>
<dbReference type="EMBL" id="CAJNOK010040644">
    <property type="protein sequence ID" value="CAF1552392.1"/>
    <property type="molecule type" value="Genomic_DNA"/>
</dbReference>
<evidence type="ECO:0000313" key="6">
    <source>
        <dbReference type="Proteomes" id="UP000663829"/>
    </source>
</evidence>
<protein>
    <recommendedName>
        <fullName evidence="1">BTB domain-containing protein</fullName>
    </recommendedName>
</protein>
<dbReference type="AlphaFoldDB" id="A0A815SZ78"/>
<proteinExistence type="predicted"/>
<dbReference type="Pfam" id="PF00651">
    <property type="entry name" value="BTB"/>
    <property type="match status" value="1"/>
</dbReference>
<dbReference type="InterPro" id="IPR000210">
    <property type="entry name" value="BTB/POZ_dom"/>
</dbReference>
<keyword evidence="6" id="KW-1185">Reference proteome</keyword>
<evidence type="ECO:0000313" key="5">
    <source>
        <dbReference type="EMBL" id="CAF4357210.1"/>
    </source>
</evidence>
<accession>A0A815SZ78</accession>
<dbReference type="OrthoDB" id="5855650at2759"/>
<feature type="non-terminal residue" evidence="2">
    <location>
        <position position="145"/>
    </location>
</feature>
<evidence type="ECO:0000313" key="2">
    <source>
        <dbReference type="EMBL" id="CAF1494420.1"/>
    </source>
</evidence>
<dbReference type="EMBL" id="CAJOBA010063138">
    <property type="protein sequence ID" value="CAF4342860.1"/>
    <property type="molecule type" value="Genomic_DNA"/>
</dbReference>
<dbReference type="Proteomes" id="UP000682733">
    <property type="component" value="Unassembled WGS sequence"/>
</dbReference>
<dbReference type="GO" id="GO:0000978">
    <property type="term" value="F:RNA polymerase II cis-regulatory region sequence-specific DNA binding"/>
    <property type="evidence" value="ECO:0007669"/>
    <property type="project" value="TreeGrafter"/>
</dbReference>
<sequence>MLFRDSVPKMSDLSFDASNSNVDTFISANIPSVIKLPVLIPAENTPAEESSPLFKYDCSQHGTITLERLNTLRKQRQLCDVVLTVEGQEIFAHRSVLCCHSRYFMELFLNDEAITNDSTKKQIYYQLDGLEYGAVKELIRFMYHG</sequence>
<dbReference type="InterPro" id="IPR050457">
    <property type="entry name" value="ZnFinger_BTB_dom_contain"/>
</dbReference>
<dbReference type="PROSITE" id="PS50097">
    <property type="entry name" value="BTB"/>
    <property type="match status" value="1"/>
</dbReference>
<dbReference type="EMBL" id="CAJNOQ010021975">
    <property type="protein sequence ID" value="CAF1494420.1"/>
    <property type="molecule type" value="Genomic_DNA"/>
</dbReference>
<organism evidence="2 6">
    <name type="scientific">Didymodactylos carnosus</name>
    <dbReference type="NCBI Taxonomy" id="1234261"/>
    <lineage>
        <taxon>Eukaryota</taxon>
        <taxon>Metazoa</taxon>
        <taxon>Spiralia</taxon>
        <taxon>Gnathifera</taxon>
        <taxon>Rotifera</taxon>
        <taxon>Eurotatoria</taxon>
        <taxon>Bdelloidea</taxon>
        <taxon>Philodinida</taxon>
        <taxon>Philodinidae</taxon>
        <taxon>Didymodactylos</taxon>
    </lineage>
</organism>
<dbReference type="PANTHER" id="PTHR46105">
    <property type="entry name" value="AGAP004733-PA"/>
    <property type="match status" value="1"/>
</dbReference>
<comment type="caution">
    <text evidence="2">The sequence shown here is derived from an EMBL/GenBank/DDBJ whole genome shotgun (WGS) entry which is preliminary data.</text>
</comment>
<dbReference type="Proteomes" id="UP000681722">
    <property type="component" value="Unassembled WGS sequence"/>
</dbReference>
<reference evidence="2" key="1">
    <citation type="submission" date="2021-02" db="EMBL/GenBank/DDBJ databases">
        <authorList>
            <person name="Nowell W R."/>
        </authorList>
    </citation>
    <scope>NUCLEOTIDE SEQUENCE</scope>
</reference>
<gene>
    <name evidence="2" type="ORF">GPM918_LOCUS36405</name>
    <name evidence="3" type="ORF">OVA965_LOCUS39364</name>
    <name evidence="5" type="ORF">SRO942_LOCUS37146</name>
    <name evidence="4" type="ORF">TMI583_LOCUS40666</name>
</gene>
<dbReference type="PANTHER" id="PTHR46105:SF6">
    <property type="entry name" value="ZINC FINGER AND BTB DOMAIN-CONTAINING PROTEIN 7A"/>
    <property type="match status" value="1"/>
</dbReference>
<dbReference type="Proteomes" id="UP000663829">
    <property type="component" value="Unassembled WGS sequence"/>
</dbReference>
<evidence type="ECO:0000313" key="3">
    <source>
        <dbReference type="EMBL" id="CAF1552392.1"/>
    </source>
</evidence>